<accession>A0ABP8CS25</accession>
<evidence type="ECO:0000313" key="2">
    <source>
        <dbReference type="EMBL" id="GAA4242744.1"/>
    </source>
</evidence>
<keyword evidence="3" id="KW-1185">Reference proteome</keyword>
<dbReference type="EMBL" id="BAABCB010000015">
    <property type="protein sequence ID" value="GAA4242744.1"/>
    <property type="molecule type" value="Genomic_DNA"/>
</dbReference>
<protein>
    <submittedName>
        <fullName evidence="2">Uncharacterized protein</fullName>
    </submittedName>
</protein>
<comment type="caution">
    <text evidence="2">The sequence shown here is derived from an EMBL/GenBank/DDBJ whole genome shotgun (WGS) entry which is preliminary data.</text>
</comment>
<feature type="signal peptide" evidence="1">
    <location>
        <begin position="1"/>
        <end position="27"/>
    </location>
</feature>
<dbReference type="Proteomes" id="UP001501682">
    <property type="component" value="Unassembled WGS sequence"/>
</dbReference>
<reference evidence="3" key="1">
    <citation type="journal article" date="2019" name="Int. J. Syst. Evol. Microbiol.">
        <title>The Global Catalogue of Microorganisms (GCM) 10K type strain sequencing project: providing services to taxonomists for standard genome sequencing and annotation.</title>
        <authorList>
            <consortium name="The Broad Institute Genomics Platform"/>
            <consortium name="The Broad Institute Genome Sequencing Center for Infectious Disease"/>
            <person name="Wu L."/>
            <person name="Ma J."/>
        </authorList>
    </citation>
    <scope>NUCLEOTIDE SEQUENCE [LARGE SCALE GENOMIC DNA]</scope>
    <source>
        <strain evidence="3">JCM 17633</strain>
    </source>
</reference>
<dbReference type="RefSeq" id="WP_344713599.1">
    <property type="nucleotide sequence ID" value="NZ_BAABCB010000015.1"/>
</dbReference>
<organism evidence="2 3">
    <name type="scientific">Winogradskyella damuponensis</name>
    <dbReference type="NCBI Taxonomy" id="943939"/>
    <lineage>
        <taxon>Bacteria</taxon>
        <taxon>Pseudomonadati</taxon>
        <taxon>Bacteroidota</taxon>
        <taxon>Flavobacteriia</taxon>
        <taxon>Flavobacteriales</taxon>
        <taxon>Flavobacteriaceae</taxon>
        <taxon>Winogradskyella</taxon>
    </lineage>
</organism>
<proteinExistence type="predicted"/>
<gene>
    <name evidence="2" type="ORF">GCM10022292_14290</name>
</gene>
<keyword evidence="1" id="KW-0732">Signal</keyword>
<name>A0ABP8CS25_9FLAO</name>
<sequence length="564" mass="64180">MNNSTNNLSKSSLLTLCLILFFSIVNSQNFNEQVEAIASNFETVEASKAQFSQEMKVISSGYVVLTITEVNSKGETEAVNYEFSFSDIDINTVRSITKKDLILVQLFIKGKQKLIKKNEDGGDKVSYIDELFLYAKDIDNGRHISEAIKNIIPLNETLEKNKLSLNTYSDHLQWLMDNVAEVDYSKKQYIQKLSNDSKQNGYAKLETIVNAKSKSSNEDYEFNFAVLNPNSIDFKIKSDEFYIEVSTRRNIKNIKTFENDIQQSFINKLEFYATSIENGKDIYKVLKAIIPLAEEAFESSKPKIDTRSDAISYLNSVIAQVASEDKAFTQAITDDCVTDLEVKLVTSKANEDHSYTFNFIDINSDNIDYNSQKDLLFVSLNANQKNKFIKHVENGVLQNYDDDTRIYVNSIEEAMIAKEAFQNIIKSCLDMVKETNDIDEKQGLENLTEAIGIVKINEDNYEQSIELVDKEAHIVKLTHIFSNAKKSEEEVYEFGLKDINSKSVVMTTSGKKVQVEMNTKYFEKIIKTYKDGEIKSYGNKIVIEASSIENAREIVQLFSAITQD</sequence>
<feature type="chain" id="PRO_5045160796" evidence="1">
    <location>
        <begin position="28"/>
        <end position="564"/>
    </location>
</feature>
<evidence type="ECO:0000313" key="3">
    <source>
        <dbReference type="Proteomes" id="UP001501682"/>
    </source>
</evidence>
<evidence type="ECO:0000256" key="1">
    <source>
        <dbReference type="SAM" id="SignalP"/>
    </source>
</evidence>